<dbReference type="Pfam" id="PF12796">
    <property type="entry name" value="Ank_2"/>
    <property type="match status" value="1"/>
</dbReference>
<evidence type="ECO:0000259" key="3">
    <source>
        <dbReference type="Pfam" id="PF22939"/>
    </source>
</evidence>
<dbReference type="PANTHER" id="PTHR10039:SF14">
    <property type="entry name" value="NACHT DOMAIN-CONTAINING PROTEIN"/>
    <property type="match status" value="1"/>
</dbReference>
<dbReference type="PANTHER" id="PTHR10039">
    <property type="entry name" value="AMELOGENIN"/>
    <property type="match status" value="1"/>
</dbReference>
<dbReference type="Gene3D" id="1.25.40.20">
    <property type="entry name" value="Ankyrin repeat-containing domain"/>
    <property type="match status" value="1"/>
</dbReference>
<sequence length="1446" mass="165950">MTGNSVQWSRVIADRLNSSSTFAQEHRAWLQNSTFEDAEKKFHEVESQTQSKKSTKAIQKLRPLLDTFNRFADLAATLASLEPHGIASLLASAGIKDFEEISSFFDEIHNSFGILMINEERLNKRPWNADRLNNAVYEVFNAYWAFFEDVYSLLYSSERHKVRGFWSHAKDYLTFKIEKVKSHLGIIRDYCEAAKEEADLAWKLNQDDVNSLLQQSIGNIEKQMTEQQRVLYRQDRLRFKSWLTPVEVDDRMSFILRVRTPDTGNWIFNDPHFQAWAFGDRQGKTNEKPLLWLSAGPGFGKSVLTAFITSDLRRSSPTGIAYFPCSSNEADRRSIPAMLRTLIHQLFRDDAMTGEPHYTVTPANINSQQGLPQPNMTALVDLFKYKSWEEPSKTTVLIIDALDECPKTEESEVQMGQLFTLFAELPPSWKIMFTSRRAPWFEESLESLPQGKLERLVMTKRDNEQDIYAYTLHQLDEMAKSSNYKWQYEFRREMEESITLKSEGMFKWTYLALKTLGGSSTYQSDMAEARKALEKVPPDLKGIYEKSLRGLSEVEDSTTRDDLTRALRWILRAYRPLKVKELGIGLAQAFDEIEQIDDLREKLERHLGDLIYIDAGSDTVGLTHTSARDFLVTSQDIKDPGGDSMIPNQLGEIDREILQACLTYLDDRQFLDAQPGDAKTQKAFNDALMAEGFWEYACIGILQHLGEVCRANQIDEELEGLLDVFFRSDNNQVFLRWLQMFCYLRFTNRNGAVEAYSTLLDALFDMDSGATKPLASLLKQKFRDVVDHIGYSAGGRFIRWQRFFTHANSPCFSPTLLASFFNFRPALELLAKGNEMLHYKNHGARCDALYWSTCGDSPDALALMLSDEYIHRFPEFKVPTDNRFGLGRASVMFEGVWLPMEIKARPGTYPAAIMLLDHGARISWGFETIVFEQLPDTAGTGELTEKMLRINRAFTFSDDAVGRALHFAAFTGQSHMLSAFWQNKGLLRNLVQATFRKEDVDDVLKNDFSIRRQLASARWRGMGPMHHAAANNDAQSVRLLCHNMARLDDMQCDFNDWTVMHLAAIRGLQRLRHSRDRHNDWTVTRQPIDPSAHVVEILDKMPAGADWTVLDRVGNLPIHLAAYCGCEVTVRLLSGGQTKSKQYNWDKPNYAGKTPLAIALELKYLLVAETLLHNGASLDKVPEHIRNQFNFCNKDTSEEMAVVHKRPSWFEWTCVIRAWAKLPVPLPIIARILDFSGSYETLTVERRDHYIHTELIRDLIYLRSPPILASSNSTPVRRVALTAHSYRQDYTDHDFAKTWSWLRTDKLAPSSIRPSPWHEKPIWRWNYRKPTEETVVYSSSKPKDAPYLRALIPGDRISITPVPTYPAWEANIEWARISIDMALIRNVFSNQDRQRIWKPRKAVGSVKARQVFEGLVNGKVRLGIVGHRDADDGLVEGQKLPRRRKR</sequence>
<evidence type="ECO:0000256" key="2">
    <source>
        <dbReference type="PROSITE-ProRule" id="PRU00023"/>
    </source>
</evidence>
<evidence type="ECO:0000259" key="4">
    <source>
        <dbReference type="Pfam" id="PF24883"/>
    </source>
</evidence>
<comment type="caution">
    <text evidence="5">The sequence shown here is derived from an EMBL/GenBank/DDBJ whole genome shotgun (WGS) entry which is preliminary data.</text>
</comment>
<keyword evidence="1" id="KW-0677">Repeat</keyword>
<dbReference type="SUPFAM" id="SSF52540">
    <property type="entry name" value="P-loop containing nucleoside triphosphate hydrolases"/>
    <property type="match status" value="1"/>
</dbReference>
<dbReference type="InterPro" id="IPR002110">
    <property type="entry name" value="Ankyrin_rpt"/>
</dbReference>
<name>A0ABR3QTA7_9PLEO</name>
<feature type="domain" description="GPI inositol-deacylase winged helix" evidence="3">
    <location>
        <begin position="560"/>
        <end position="633"/>
    </location>
</feature>
<feature type="domain" description="Nephrocystin 3-like N-terminal" evidence="4">
    <location>
        <begin position="262"/>
        <end position="436"/>
    </location>
</feature>
<dbReference type="Pfam" id="PF22939">
    <property type="entry name" value="WHD_GPIID"/>
    <property type="match status" value="1"/>
</dbReference>
<dbReference type="Proteomes" id="UP001521785">
    <property type="component" value="Unassembled WGS sequence"/>
</dbReference>
<proteinExistence type="predicted"/>
<accession>A0ABR3QTA7</accession>
<feature type="repeat" description="ANK" evidence="2">
    <location>
        <begin position="1151"/>
        <end position="1183"/>
    </location>
</feature>
<protein>
    <recommendedName>
        <fullName evidence="7">NACHT domain-containing protein</fullName>
    </recommendedName>
</protein>
<reference evidence="5 6" key="1">
    <citation type="submission" date="2024-02" db="EMBL/GenBank/DDBJ databases">
        <title>De novo assembly and annotation of 12 fungi associated with fruit tree decline syndrome in Ontario, Canada.</title>
        <authorList>
            <person name="Sulman M."/>
            <person name="Ellouze W."/>
            <person name="Ilyukhin E."/>
        </authorList>
    </citation>
    <scope>NUCLEOTIDE SEQUENCE [LARGE SCALE GENOMIC DNA]</scope>
    <source>
        <strain evidence="5 6">M42-189</strain>
    </source>
</reference>
<dbReference type="SMART" id="SM00248">
    <property type="entry name" value="ANK"/>
    <property type="match status" value="3"/>
</dbReference>
<dbReference type="InterPro" id="IPR054471">
    <property type="entry name" value="GPIID_WHD"/>
</dbReference>
<evidence type="ECO:0008006" key="7">
    <source>
        <dbReference type="Google" id="ProtNLM"/>
    </source>
</evidence>
<dbReference type="InterPro" id="IPR036770">
    <property type="entry name" value="Ankyrin_rpt-contain_sf"/>
</dbReference>
<organism evidence="5 6">
    <name type="scientific">Paraconiothyrium brasiliense</name>
    <dbReference type="NCBI Taxonomy" id="300254"/>
    <lineage>
        <taxon>Eukaryota</taxon>
        <taxon>Fungi</taxon>
        <taxon>Dikarya</taxon>
        <taxon>Ascomycota</taxon>
        <taxon>Pezizomycotina</taxon>
        <taxon>Dothideomycetes</taxon>
        <taxon>Pleosporomycetidae</taxon>
        <taxon>Pleosporales</taxon>
        <taxon>Massarineae</taxon>
        <taxon>Didymosphaeriaceae</taxon>
        <taxon>Paraconiothyrium</taxon>
    </lineage>
</organism>
<dbReference type="EMBL" id="JAKJXO020000016">
    <property type="protein sequence ID" value="KAL1595303.1"/>
    <property type="molecule type" value="Genomic_DNA"/>
</dbReference>
<keyword evidence="2" id="KW-0040">ANK repeat</keyword>
<dbReference type="Gene3D" id="3.40.50.300">
    <property type="entry name" value="P-loop containing nucleotide triphosphate hydrolases"/>
    <property type="match status" value="1"/>
</dbReference>
<dbReference type="Pfam" id="PF24883">
    <property type="entry name" value="NPHP3_N"/>
    <property type="match status" value="1"/>
</dbReference>
<evidence type="ECO:0000313" key="5">
    <source>
        <dbReference type="EMBL" id="KAL1595303.1"/>
    </source>
</evidence>
<evidence type="ECO:0000313" key="6">
    <source>
        <dbReference type="Proteomes" id="UP001521785"/>
    </source>
</evidence>
<dbReference type="SUPFAM" id="SSF48403">
    <property type="entry name" value="Ankyrin repeat"/>
    <property type="match status" value="1"/>
</dbReference>
<dbReference type="InterPro" id="IPR056884">
    <property type="entry name" value="NPHP3-like_N"/>
</dbReference>
<gene>
    <name evidence="5" type="ORF">SLS60_009993</name>
</gene>
<evidence type="ECO:0000256" key="1">
    <source>
        <dbReference type="ARBA" id="ARBA00022737"/>
    </source>
</evidence>
<dbReference type="InterPro" id="IPR027417">
    <property type="entry name" value="P-loop_NTPase"/>
</dbReference>
<dbReference type="PROSITE" id="PS50088">
    <property type="entry name" value="ANK_REPEAT"/>
    <property type="match status" value="1"/>
</dbReference>
<keyword evidence="6" id="KW-1185">Reference proteome</keyword>